<dbReference type="Proteomes" id="UP000240653">
    <property type="component" value="Unassembled WGS sequence"/>
</dbReference>
<protein>
    <recommendedName>
        <fullName evidence="1">TnsA endonuclease N-terminal domain-containing protein</fullName>
    </recommendedName>
</protein>
<name>A0A2P7RMJ4_9HYPH</name>
<gene>
    <name evidence="2" type="ORF">C7I85_29455</name>
</gene>
<dbReference type="Gene3D" id="3.40.1350.10">
    <property type="match status" value="1"/>
</dbReference>
<proteinExistence type="predicted"/>
<dbReference type="InterPro" id="IPR011856">
    <property type="entry name" value="tRNA_endonuc-like_dom_sf"/>
</dbReference>
<evidence type="ECO:0000259" key="1">
    <source>
        <dbReference type="Pfam" id="PF08722"/>
    </source>
</evidence>
<dbReference type="InterPro" id="IPR014833">
    <property type="entry name" value="TnsA_N"/>
</dbReference>
<dbReference type="OrthoDB" id="8450067at2"/>
<dbReference type="Pfam" id="PF08722">
    <property type="entry name" value="Tn7_TnsA-like_N"/>
    <property type="match status" value="1"/>
</dbReference>
<feature type="domain" description="TnsA endonuclease N-terminal" evidence="1">
    <location>
        <begin position="136"/>
        <end position="212"/>
    </location>
</feature>
<dbReference type="EMBL" id="PXYL01000038">
    <property type="protein sequence ID" value="PSJ51430.1"/>
    <property type="molecule type" value="Genomic_DNA"/>
</dbReference>
<accession>A0A2P7RMJ4</accession>
<sequence length="309" mass="34869">MTPKSKPFSAIASSITSLRNAPQGFTRAGGHEYDLQEYLRQLLGRPPPSPTLASEPTPVQRVWMPQAGCPAGWVRVLAKHPALERVFQDVPAFKIPPSSRARGWGRQNRLPSLKADRIIRAASNLEMDHLLECEVDPTVEAFCEQPIRIQYKHQGVRRSYTPDLLIFDRTPPHEIREVKPERKAAEPENERRWPAIGEALNSLGFSFQVYTERHLRIRKATVRAIFRDRHAPLPSPEVLAAIEVGLGQDSVTIGEACARFSLTRQQVHALIRKLFFQLADFDAPLGPDCPIRLGPGLTRWSGRNQYLDI</sequence>
<evidence type="ECO:0000313" key="3">
    <source>
        <dbReference type="Proteomes" id="UP000240653"/>
    </source>
</evidence>
<dbReference type="GO" id="GO:0003676">
    <property type="term" value="F:nucleic acid binding"/>
    <property type="evidence" value="ECO:0007669"/>
    <property type="project" value="InterPro"/>
</dbReference>
<evidence type="ECO:0000313" key="2">
    <source>
        <dbReference type="EMBL" id="PSJ51430.1"/>
    </source>
</evidence>
<dbReference type="AlphaFoldDB" id="A0A2P7RMJ4"/>
<comment type="caution">
    <text evidence="2">The sequence shown here is derived from an EMBL/GenBank/DDBJ whole genome shotgun (WGS) entry which is preliminary data.</text>
</comment>
<organism evidence="2 3">
    <name type="scientific">Pseudaminobacter soli</name>
    <name type="common">ex Li et al. 2025</name>
    <dbReference type="NCBI Taxonomy" id="1295366"/>
    <lineage>
        <taxon>Bacteria</taxon>
        <taxon>Pseudomonadati</taxon>
        <taxon>Pseudomonadota</taxon>
        <taxon>Alphaproteobacteria</taxon>
        <taxon>Hyphomicrobiales</taxon>
        <taxon>Phyllobacteriaceae</taxon>
        <taxon>Pseudaminobacter</taxon>
    </lineage>
</organism>
<keyword evidence="3" id="KW-1185">Reference proteome</keyword>
<reference evidence="2 3" key="1">
    <citation type="submission" date="2018-03" db="EMBL/GenBank/DDBJ databases">
        <title>The draft genome of Mesorhizobium soli JCM 19897.</title>
        <authorList>
            <person name="Li L."/>
            <person name="Liu L."/>
            <person name="Liang L."/>
            <person name="Wang T."/>
            <person name="Zhang X."/>
        </authorList>
    </citation>
    <scope>NUCLEOTIDE SEQUENCE [LARGE SCALE GENOMIC DNA]</scope>
    <source>
        <strain evidence="2 3">JCM 19897</strain>
    </source>
</reference>